<dbReference type="Proteomes" id="UP000827092">
    <property type="component" value="Unassembled WGS sequence"/>
</dbReference>
<name>A0AAV6TDF0_9ARAC</name>
<proteinExistence type="predicted"/>
<evidence type="ECO:0000313" key="3">
    <source>
        <dbReference type="Proteomes" id="UP000827092"/>
    </source>
</evidence>
<dbReference type="AlphaFoldDB" id="A0AAV6TDF0"/>
<dbReference type="EMBL" id="JAFNEN010006455">
    <property type="protein sequence ID" value="KAG8155920.1"/>
    <property type="molecule type" value="Genomic_DNA"/>
</dbReference>
<feature type="compositionally biased region" description="Basic and acidic residues" evidence="1">
    <location>
        <begin position="37"/>
        <end position="50"/>
    </location>
</feature>
<gene>
    <name evidence="2" type="ORF">JTE90_010974</name>
</gene>
<sequence length="80" mass="9035">MKVRARRRSAAFGTPRSPRGRGAPETRRFPKLGESGGKFERTRWDPKDGELCPGTGRGQRKLWWRSVAVLTFKAIVRPGV</sequence>
<protein>
    <submittedName>
        <fullName evidence="2">Uncharacterized protein</fullName>
    </submittedName>
</protein>
<feature type="region of interest" description="Disordered" evidence="1">
    <location>
        <begin position="1"/>
        <end position="56"/>
    </location>
</feature>
<comment type="caution">
    <text evidence="2">The sequence shown here is derived from an EMBL/GenBank/DDBJ whole genome shotgun (WGS) entry which is preliminary data.</text>
</comment>
<evidence type="ECO:0000313" key="2">
    <source>
        <dbReference type="EMBL" id="KAG8155920.1"/>
    </source>
</evidence>
<accession>A0AAV6TDF0</accession>
<evidence type="ECO:0000256" key="1">
    <source>
        <dbReference type="SAM" id="MobiDB-lite"/>
    </source>
</evidence>
<keyword evidence="3" id="KW-1185">Reference proteome</keyword>
<organism evidence="2 3">
    <name type="scientific">Oedothorax gibbosus</name>
    <dbReference type="NCBI Taxonomy" id="931172"/>
    <lineage>
        <taxon>Eukaryota</taxon>
        <taxon>Metazoa</taxon>
        <taxon>Ecdysozoa</taxon>
        <taxon>Arthropoda</taxon>
        <taxon>Chelicerata</taxon>
        <taxon>Arachnida</taxon>
        <taxon>Araneae</taxon>
        <taxon>Araneomorphae</taxon>
        <taxon>Entelegynae</taxon>
        <taxon>Araneoidea</taxon>
        <taxon>Linyphiidae</taxon>
        <taxon>Erigoninae</taxon>
        <taxon>Oedothorax</taxon>
    </lineage>
</organism>
<reference evidence="2 3" key="1">
    <citation type="journal article" date="2022" name="Nat. Ecol. Evol.">
        <title>A masculinizing supergene underlies an exaggerated male reproductive morph in a spider.</title>
        <authorList>
            <person name="Hendrickx F."/>
            <person name="De Corte Z."/>
            <person name="Sonet G."/>
            <person name="Van Belleghem S.M."/>
            <person name="Kostlbacher S."/>
            <person name="Vangestel C."/>
        </authorList>
    </citation>
    <scope>NUCLEOTIDE SEQUENCE [LARGE SCALE GENOMIC DNA]</scope>
    <source>
        <strain evidence="2">W744_W776</strain>
    </source>
</reference>